<dbReference type="Proteomes" id="UP000184286">
    <property type="component" value="Unassembled WGS sequence"/>
</dbReference>
<dbReference type="EMBL" id="MPOH02000016">
    <property type="protein sequence ID" value="OQD53679.1"/>
    <property type="molecule type" value="Genomic_DNA"/>
</dbReference>
<dbReference type="PANTHER" id="PTHR43201">
    <property type="entry name" value="ACYL-COA SYNTHETASE"/>
    <property type="match status" value="1"/>
</dbReference>
<dbReference type="OrthoDB" id="9803968at2"/>
<evidence type="ECO:0000256" key="1">
    <source>
        <dbReference type="ARBA" id="ARBA00006432"/>
    </source>
</evidence>
<dbReference type="InterPro" id="IPR000873">
    <property type="entry name" value="AMP-dep_synth/lig_dom"/>
</dbReference>
<evidence type="ECO:0000256" key="2">
    <source>
        <dbReference type="ARBA" id="ARBA00022598"/>
    </source>
</evidence>
<reference evidence="6" key="1">
    <citation type="submission" date="2016-11" db="EMBL/GenBank/DDBJ databases">
        <authorList>
            <person name="Schniete J.K."/>
            <person name="Salih T."/>
            <person name="Algora Gallardo L."/>
            <person name="Martinez Fernandez S."/>
            <person name="Herron P.R."/>
        </authorList>
    </citation>
    <scope>NUCLEOTIDE SEQUENCE [LARGE SCALE GENOMIC DNA]</scope>
    <source>
        <strain evidence="6">DSM 41896</strain>
    </source>
</reference>
<dbReference type="GO" id="GO:0031956">
    <property type="term" value="F:medium-chain fatty acid-CoA ligase activity"/>
    <property type="evidence" value="ECO:0007669"/>
    <property type="project" value="TreeGrafter"/>
</dbReference>
<comment type="caution">
    <text evidence="5">The sequence shown here is derived from an EMBL/GenBank/DDBJ whole genome shotgun (WGS) entry which is preliminary data.</text>
</comment>
<feature type="domain" description="AMP-dependent synthetase/ligase" evidence="3">
    <location>
        <begin position="30"/>
        <end position="401"/>
    </location>
</feature>
<reference evidence="5 6" key="2">
    <citation type="submission" date="2017-02" db="EMBL/GenBank/DDBJ databases">
        <title>Draft genome sequence of Streptomyces phaeoluteigriseus type strain DSM41896.</title>
        <authorList>
            <person name="Salih T.S."/>
            <person name="Algora Gallardo L."/>
            <person name="Melo Santos T."/>
            <person name="Filgueira Martinez S."/>
            <person name="Herron P.R."/>
        </authorList>
    </citation>
    <scope>NUCLEOTIDE SEQUENCE [LARGE SCALE GENOMIC DNA]</scope>
    <source>
        <strain evidence="5 6">DSM 41896</strain>
    </source>
</reference>
<dbReference type="Pfam" id="PF00501">
    <property type="entry name" value="AMP-binding"/>
    <property type="match status" value="1"/>
</dbReference>
<evidence type="ECO:0000259" key="4">
    <source>
        <dbReference type="Pfam" id="PF13193"/>
    </source>
</evidence>
<dbReference type="Gene3D" id="3.30.300.30">
    <property type="match status" value="1"/>
</dbReference>
<comment type="similarity">
    <text evidence="1">Belongs to the ATP-dependent AMP-binding enzyme family.</text>
</comment>
<evidence type="ECO:0000313" key="6">
    <source>
        <dbReference type="Proteomes" id="UP000184286"/>
    </source>
</evidence>
<accession>A0A1V6MMH3</accession>
<dbReference type="CDD" id="cd05917">
    <property type="entry name" value="FACL_like_2"/>
    <property type="match status" value="1"/>
</dbReference>
<dbReference type="PROSITE" id="PS00455">
    <property type="entry name" value="AMP_BINDING"/>
    <property type="match status" value="1"/>
</dbReference>
<evidence type="ECO:0000313" key="5">
    <source>
        <dbReference type="EMBL" id="OQD53679.1"/>
    </source>
</evidence>
<dbReference type="GO" id="GO:0006631">
    <property type="term" value="P:fatty acid metabolic process"/>
    <property type="evidence" value="ECO:0007669"/>
    <property type="project" value="TreeGrafter"/>
</dbReference>
<gene>
    <name evidence="5" type="ORF">BM536_025665</name>
</gene>
<feature type="domain" description="AMP-binding enzyme C-terminal" evidence="4">
    <location>
        <begin position="452"/>
        <end position="528"/>
    </location>
</feature>
<organism evidence="5 6">
    <name type="scientific">Streptomyces phaeoluteigriseus</name>
    <dbReference type="NCBI Taxonomy" id="114686"/>
    <lineage>
        <taxon>Bacteria</taxon>
        <taxon>Bacillati</taxon>
        <taxon>Actinomycetota</taxon>
        <taxon>Actinomycetes</taxon>
        <taxon>Kitasatosporales</taxon>
        <taxon>Streptomycetaceae</taxon>
        <taxon>Streptomyces</taxon>
        <taxon>Streptomyces aurantiacus group</taxon>
    </lineage>
</organism>
<keyword evidence="2" id="KW-0436">Ligase</keyword>
<dbReference type="InterPro" id="IPR020845">
    <property type="entry name" value="AMP-binding_CS"/>
</dbReference>
<proteinExistence type="inferred from homology"/>
<dbReference type="RefSeq" id="WP_094103566.1">
    <property type="nucleotide sequence ID" value="NZ_MPOH02000016.1"/>
</dbReference>
<dbReference type="FunFam" id="3.30.300.30:FF:000008">
    <property type="entry name" value="2,3-dihydroxybenzoate-AMP ligase"/>
    <property type="match status" value="1"/>
</dbReference>
<dbReference type="Pfam" id="PF13193">
    <property type="entry name" value="AMP-binding_C"/>
    <property type="match status" value="1"/>
</dbReference>
<dbReference type="InterPro" id="IPR042099">
    <property type="entry name" value="ANL_N_sf"/>
</dbReference>
<dbReference type="Gene3D" id="3.40.50.12780">
    <property type="entry name" value="N-terminal domain of ligase-like"/>
    <property type="match status" value="1"/>
</dbReference>
<name>A0A1V6MMH3_9ACTN</name>
<dbReference type="AlphaFoldDB" id="A0A1V6MMH3"/>
<dbReference type="SUPFAM" id="SSF56801">
    <property type="entry name" value="Acetyl-CoA synthetase-like"/>
    <property type="match status" value="1"/>
</dbReference>
<sequence>MTETSYGHGSYSHGTSTTALLGDTIGGNLDRAVAAWPEREALVDVPSGRRWTYARFSADVDRLACALLASGVGKGDRVGVWAVNCPEWVLVQYATARIGAIMVNINPAYRTHEVEYVLNQAGVSLLFASVSHRTSDYRAMTEQVRDSCPRLRESVFFGDQSWEALLGRASEVGAEELLARAGELSCDDPVNIQYTSGTTGFPKGATLSHHNILNNGYFVGELLAYSEQDRICIPVPFYHCFGMVMGNLAATSHGACMVIPAPSFDPKATLDAVQAERCTSLYGVPTMFIAELNLPDFATYDLSSLRTGIMAGSPCPVEVMKRVVAEMHMAEVSICYGMTETSPVSLQTRRDDDLEHRTGTVGRVLPHIEVKVVDPATGVTQPRGAAGELCTRGYSVMLGYWDEAEKTAEAIDPGRWMHTGDLAHMREDGYVEIVGRIKDMIIRGGENIYPREIEEFLYGHPKIRDVQVVGVPHEAYGEEVLACVIPHDVAAPPTLEEVRAYCEGRLAHYKVPSRLQVLDAFPMTVSGKVRKVELRQRYGR</sequence>
<dbReference type="FunFam" id="3.40.50.12780:FF:000003">
    <property type="entry name" value="Long-chain-fatty-acid--CoA ligase FadD"/>
    <property type="match status" value="1"/>
</dbReference>
<dbReference type="STRING" id="114686.BM536_025665"/>
<protein>
    <submittedName>
        <fullName evidence="5">AMP-binding protein</fullName>
    </submittedName>
</protein>
<dbReference type="InterPro" id="IPR045851">
    <property type="entry name" value="AMP-bd_C_sf"/>
</dbReference>
<dbReference type="InterPro" id="IPR025110">
    <property type="entry name" value="AMP-bd_C"/>
</dbReference>
<dbReference type="PANTHER" id="PTHR43201:SF5">
    <property type="entry name" value="MEDIUM-CHAIN ACYL-COA LIGASE ACSF2, MITOCHONDRIAL"/>
    <property type="match status" value="1"/>
</dbReference>
<evidence type="ECO:0000259" key="3">
    <source>
        <dbReference type="Pfam" id="PF00501"/>
    </source>
</evidence>